<evidence type="ECO:0000313" key="1">
    <source>
        <dbReference type="EMBL" id="MFB5192893.1"/>
    </source>
</evidence>
<dbReference type="EMBL" id="JBDXSU010000030">
    <property type="protein sequence ID" value="MFB5192893.1"/>
    <property type="molecule type" value="Genomic_DNA"/>
</dbReference>
<dbReference type="RefSeq" id="WP_275475183.1">
    <property type="nucleotide sequence ID" value="NZ_CP162940.1"/>
</dbReference>
<accession>A0ABV5AKT5</accession>
<dbReference type="Proteomes" id="UP001579974">
    <property type="component" value="Unassembled WGS sequence"/>
</dbReference>
<proteinExistence type="predicted"/>
<name>A0ABV5AKT5_9BACL</name>
<protein>
    <submittedName>
        <fullName evidence="1">Uncharacterized protein</fullName>
    </submittedName>
</protein>
<gene>
    <name evidence="1" type="ORF">KKP3000_002487</name>
</gene>
<keyword evidence="2" id="KW-1185">Reference proteome</keyword>
<evidence type="ECO:0000313" key="2">
    <source>
        <dbReference type="Proteomes" id="UP001579974"/>
    </source>
</evidence>
<comment type="caution">
    <text evidence="1">The sequence shown here is derived from an EMBL/GenBank/DDBJ whole genome shotgun (WGS) entry which is preliminary data.</text>
</comment>
<reference evidence="1 2" key="1">
    <citation type="journal article" date="2024" name="Int. J. Mol. Sci.">
        <title>Exploration of Alicyclobacillus spp. Genome in Search of Antibiotic Resistance.</title>
        <authorList>
            <person name="Bucka-Kolendo J."/>
            <person name="Kiousi D.E."/>
            <person name="Dekowska A."/>
            <person name="Mikolajczuk-Szczyrba A."/>
            <person name="Karadedos D.M."/>
            <person name="Michael P."/>
            <person name="Galanis A."/>
            <person name="Sokolowska B."/>
        </authorList>
    </citation>
    <scope>NUCLEOTIDE SEQUENCE [LARGE SCALE GENOMIC DNA]</scope>
    <source>
        <strain evidence="1 2">KKP 3000</strain>
    </source>
</reference>
<sequence length="107" mass="12274">MVELENDDIPLKTQVSILSLSRSSLYNQPVEPSDTEMKLKHRIDEIHTSYPTSAGIFKLPAKNIRNDKQLEISQFNAPSCNDTFRVFEHGSPFEKAIELVRVKNEWA</sequence>
<organism evidence="1 2">
    <name type="scientific">Alicyclobacillus fastidiosus</name>
    <dbReference type="NCBI Taxonomy" id="392011"/>
    <lineage>
        <taxon>Bacteria</taxon>
        <taxon>Bacillati</taxon>
        <taxon>Bacillota</taxon>
        <taxon>Bacilli</taxon>
        <taxon>Bacillales</taxon>
        <taxon>Alicyclobacillaceae</taxon>
        <taxon>Alicyclobacillus</taxon>
    </lineage>
</organism>